<keyword evidence="6" id="KW-1185">Reference proteome</keyword>
<dbReference type="EMBL" id="BAABJZ010000106">
    <property type="protein sequence ID" value="GAA4903004.1"/>
    <property type="molecule type" value="Genomic_DNA"/>
</dbReference>
<evidence type="ECO:0000256" key="2">
    <source>
        <dbReference type="ARBA" id="ARBA00034247"/>
    </source>
</evidence>
<keyword evidence="3" id="KW-0472">Membrane</keyword>
<evidence type="ECO:0000313" key="5">
    <source>
        <dbReference type="EMBL" id="GAA4903004.1"/>
    </source>
</evidence>
<dbReference type="CDD" id="cd01949">
    <property type="entry name" value="GGDEF"/>
    <property type="match status" value="1"/>
</dbReference>
<proteinExistence type="predicted"/>
<feature type="transmembrane region" description="Helical" evidence="3">
    <location>
        <begin position="192"/>
        <end position="211"/>
    </location>
</feature>
<dbReference type="Pfam" id="PF00990">
    <property type="entry name" value="GGDEF"/>
    <property type="match status" value="2"/>
</dbReference>
<feature type="transmembrane region" description="Helical" evidence="3">
    <location>
        <begin position="85"/>
        <end position="101"/>
    </location>
</feature>
<dbReference type="Proteomes" id="UP001499988">
    <property type="component" value="Unassembled WGS sequence"/>
</dbReference>
<dbReference type="EC" id="2.7.7.65" evidence="1"/>
<feature type="transmembrane region" description="Helical" evidence="3">
    <location>
        <begin position="58"/>
        <end position="79"/>
    </location>
</feature>
<name>A0ABP9FIB5_9GAMM</name>
<comment type="caution">
    <text evidence="5">The sequence shown here is derived from an EMBL/GenBank/DDBJ whole genome shotgun (WGS) entry which is preliminary data.</text>
</comment>
<organism evidence="5 6">
    <name type="scientific">Ferrimonas pelagia</name>
    <dbReference type="NCBI Taxonomy" id="1177826"/>
    <lineage>
        <taxon>Bacteria</taxon>
        <taxon>Pseudomonadati</taxon>
        <taxon>Pseudomonadota</taxon>
        <taxon>Gammaproteobacteria</taxon>
        <taxon>Alteromonadales</taxon>
        <taxon>Ferrimonadaceae</taxon>
        <taxon>Ferrimonas</taxon>
    </lineage>
</organism>
<dbReference type="InterPro" id="IPR029787">
    <property type="entry name" value="Nucleotide_cyclase"/>
</dbReference>
<feature type="transmembrane region" description="Helical" evidence="3">
    <location>
        <begin position="108"/>
        <end position="125"/>
    </location>
</feature>
<accession>A0ABP9FIB5</accession>
<dbReference type="SUPFAM" id="SSF55073">
    <property type="entry name" value="Nucleotide cyclase"/>
    <property type="match status" value="1"/>
</dbReference>
<dbReference type="PROSITE" id="PS50887">
    <property type="entry name" value="GGDEF"/>
    <property type="match status" value="1"/>
</dbReference>
<dbReference type="NCBIfam" id="TIGR00254">
    <property type="entry name" value="GGDEF"/>
    <property type="match status" value="1"/>
</dbReference>
<dbReference type="InterPro" id="IPR000160">
    <property type="entry name" value="GGDEF_dom"/>
</dbReference>
<evidence type="ECO:0000259" key="4">
    <source>
        <dbReference type="PROSITE" id="PS50887"/>
    </source>
</evidence>
<feature type="transmembrane region" description="Helical" evidence="3">
    <location>
        <begin position="7"/>
        <end position="26"/>
    </location>
</feature>
<comment type="catalytic activity">
    <reaction evidence="2">
        <text>2 GTP = 3',3'-c-di-GMP + 2 diphosphate</text>
        <dbReference type="Rhea" id="RHEA:24898"/>
        <dbReference type="ChEBI" id="CHEBI:33019"/>
        <dbReference type="ChEBI" id="CHEBI:37565"/>
        <dbReference type="ChEBI" id="CHEBI:58805"/>
        <dbReference type="EC" id="2.7.7.65"/>
    </reaction>
</comment>
<dbReference type="InterPro" id="IPR043128">
    <property type="entry name" value="Rev_trsase/Diguanyl_cyclase"/>
</dbReference>
<dbReference type="Gene3D" id="3.30.70.270">
    <property type="match status" value="1"/>
</dbReference>
<evidence type="ECO:0000313" key="6">
    <source>
        <dbReference type="Proteomes" id="UP001499988"/>
    </source>
</evidence>
<feature type="transmembrane region" description="Helical" evidence="3">
    <location>
        <begin position="32"/>
        <end position="51"/>
    </location>
</feature>
<dbReference type="PANTHER" id="PTHR45138:SF9">
    <property type="entry name" value="DIGUANYLATE CYCLASE DGCM-RELATED"/>
    <property type="match status" value="1"/>
</dbReference>
<feature type="domain" description="GGDEF" evidence="4">
    <location>
        <begin position="237"/>
        <end position="386"/>
    </location>
</feature>
<dbReference type="SMART" id="SM00267">
    <property type="entry name" value="GGDEF"/>
    <property type="match status" value="1"/>
</dbReference>
<keyword evidence="3" id="KW-0812">Transmembrane</keyword>
<evidence type="ECO:0000256" key="3">
    <source>
        <dbReference type="SAM" id="Phobius"/>
    </source>
</evidence>
<protein>
    <recommendedName>
        <fullName evidence="1">diguanylate cyclase</fullName>
        <ecNumber evidence="1">2.7.7.65</ecNumber>
    </recommendedName>
</protein>
<gene>
    <name evidence="5" type="ORF">GCM10023333_41440</name>
</gene>
<dbReference type="PANTHER" id="PTHR45138">
    <property type="entry name" value="REGULATORY COMPONENTS OF SENSORY TRANSDUCTION SYSTEM"/>
    <property type="match status" value="1"/>
</dbReference>
<keyword evidence="3" id="KW-1133">Transmembrane helix</keyword>
<dbReference type="InterPro" id="IPR050469">
    <property type="entry name" value="Diguanylate_Cyclase"/>
</dbReference>
<evidence type="ECO:0000256" key="1">
    <source>
        <dbReference type="ARBA" id="ARBA00012528"/>
    </source>
</evidence>
<sequence length="386" mass="44183">MVRELSPIAWGGVIIVLVVVGLPWWQQHLTPHTLAFDLIPCVVLLLSVSMAHRFRQPFYSYLGLMLLVLYPFHVGTLGIEGSLRLSTYDLYLLIALNMLWLPARPATLLYLTAWVGFLIAQILLMQQLSWHWLSSIMPVSNRELPWLYLGLLPAFRYGQRLLEGKSDHLMPLVLGGMLWLVNTWPMPWPGHMLMYTGMSFILLLGVFDNAYSQAFRDGLTGLPARRTLDGDMLNCGRQVHVAMIDVDHFKEFNDGFGHNTGDDVLRLVAKKLRRVKGARAYRYGGEEFTLVYRNHTPEEVERSLDALRQSIETLPLLVSDDRLVERRELLMMRNADKRELQKTQITVSLGSAQRHGLHEEMSIVFKRADQALYRAKQNGRNCVVMG</sequence>
<dbReference type="RefSeq" id="WP_345337434.1">
    <property type="nucleotide sequence ID" value="NZ_BAABJZ010000106.1"/>
</dbReference>
<reference evidence="6" key="1">
    <citation type="journal article" date="2019" name="Int. J. Syst. Evol. Microbiol.">
        <title>The Global Catalogue of Microorganisms (GCM) 10K type strain sequencing project: providing services to taxonomists for standard genome sequencing and annotation.</title>
        <authorList>
            <consortium name="The Broad Institute Genomics Platform"/>
            <consortium name="The Broad Institute Genome Sequencing Center for Infectious Disease"/>
            <person name="Wu L."/>
            <person name="Ma J."/>
        </authorList>
    </citation>
    <scope>NUCLEOTIDE SEQUENCE [LARGE SCALE GENOMIC DNA]</scope>
    <source>
        <strain evidence="6">JCM 18401</strain>
    </source>
</reference>